<feature type="region of interest" description="Disordered" evidence="1">
    <location>
        <begin position="425"/>
        <end position="454"/>
    </location>
</feature>
<feature type="domain" description="DUF4216" evidence="2">
    <location>
        <begin position="317"/>
        <end position="349"/>
    </location>
</feature>
<feature type="domain" description="DUF4218" evidence="3">
    <location>
        <begin position="88"/>
        <end position="200"/>
    </location>
</feature>
<feature type="compositionally biased region" description="Acidic residues" evidence="1">
    <location>
        <begin position="377"/>
        <end position="394"/>
    </location>
</feature>
<dbReference type="Pfam" id="PF13952">
    <property type="entry name" value="DUF4216"/>
    <property type="match status" value="1"/>
</dbReference>
<evidence type="ECO:0000313" key="5">
    <source>
        <dbReference type="Proteomes" id="UP001054821"/>
    </source>
</evidence>
<keyword evidence="5" id="KW-1185">Reference proteome</keyword>
<evidence type="ECO:0008006" key="6">
    <source>
        <dbReference type="Google" id="ProtNLM"/>
    </source>
</evidence>
<gene>
    <name evidence="4" type="ORF">L3X38_003587</name>
</gene>
<reference evidence="4 5" key="1">
    <citation type="journal article" date="2022" name="G3 (Bethesda)">
        <title>Whole-genome sequence and methylome profiling of the almond [Prunus dulcis (Mill.) D.A. Webb] cultivar 'Nonpareil'.</title>
        <authorList>
            <person name="D'Amico-Willman K.M."/>
            <person name="Ouma W.Z."/>
            <person name="Meulia T."/>
            <person name="Sideli G.M."/>
            <person name="Gradziel T.M."/>
            <person name="Fresnedo-Ramirez J."/>
        </authorList>
    </citation>
    <scope>NUCLEOTIDE SEQUENCE [LARGE SCALE GENOMIC DNA]</scope>
    <source>
        <strain evidence="4">Clone GOH B32 T37-40</strain>
    </source>
</reference>
<dbReference type="Pfam" id="PF13960">
    <property type="entry name" value="DUF4218"/>
    <property type="match status" value="1"/>
</dbReference>
<name>A0AAD4ZMC5_PRUDU</name>
<evidence type="ECO:0000259" key="3">
    <source>
        <dbReference type="Pfam" id="PF13960"/>
    </source>
</evidence>
<protein>
    <recommendedName>
        <fullName evidence="6">DUF4218 domain-containing protein</fullName>
    </recommendedName>
</protein>
<dbReference type="InterPro" id="IPR025312">
    <property type="entry name" value="DUF4216"/>
</dbReference>
<organism evidence="4 5">
    <name type="scientific">Prunus dulcis</name>
    <name type="common">Almond</name>
    <name type="synonym">Amygdalus dulcis</name>
    <dbReference type="NCBI Taxonomy" id="3755"/>
    <lineage>
        <taxon>Eukaryota</taxon>
        <taxon>Viridiplantae</taxon>
        <taxon>Streptophyta</taxon>
        <taxon>Embryophyta</taxon>
        <taxon>Tracheophyta</taxon>
        <taxon>Spermatophyta</taxon>
        <taxon>Magnoliopsida</taxon>
        <taxon>eudicotyledons</taxon>
        <taxon>Gunneridae</taxon>
        <taxon>Pentapetalae</taxon>
        <taxon>rosids</taxon>
        <taxon>fabids</taxon>
        <taxon>Rosales</taxon>
        <taxon>Rosaceae</taxon>
        <taxon>Amygdaloideae</taxon>
        <taxon>Amygdaleae</taxon>
        <taxon>Prunus</taxon>
    </lineage>
</organism>
<comment type="caution">
    <text evidence="4">The sequence shown here is derived from an EMBL/GenBank/DDBJ whole genome shotgun (WGS) entry which is preliminary data.</text>
</comment>
<dbReference type="PANTHER" id="PTHR48258">
    <property type="entry name" value="DUF4218 DOMAIN-CONTAINING PROTEIN-RELATED"/>
    <property type="match status" value="1"/>
</dbReference>
<feature type="compositionally biased region" description="Basic and acidic residues" evidence="1">
    <location>
        <begin position="436"/>
        <end position="454"/>
    </location>
</feature>
<dbReference type="AlphaFoldDB" id="A0AAD4ZMC5"/>
<evidence type="ECO:0000259" key="2">
    <source>
        <dbReference type="Pfam" id="PF13952"/>
    </source>
</evidence>
<proteinExistence type="predicted"/>
<dbReference type="Proteomes" id="UP001054821">
    <property type="component" value="Chromosome 1"/>
</dbReference>
<dbReference type="InterPro" id="IPR025452">
    <property type="entry name" value="DUF4218"/>
</dbReference>
<sequence>MENSQGTHVFKPAERRAFCEFLKSVKFPNGYASNISRNVNVDEGTVSGLKSHDCHVLMQRLLLGGIRKDLKKSIYSPLVELSSFFQQICAKTLRVVDLDKLEENIVMTLCKLEKIFPPAFFDVMVHLAVHLPQEAKLGGPVGYRWMYPIEKLLGTYKKYVRNKARPKGSIVEAYIPYESLTFCSMYLSNVETTFSRAERNDDGGEPDAKLSVFAQKVCTFGAQVMVEMSSQEKEASYWYILDNCDEIESFRNEHYQILERETLDNLAERHRKLFPNWFRARVAYLYSQGSELVDEELYSLAQGPDSRCVQYTGSMANGWYKDDPYVLPTQARQVFYVDDPKLGLGWKVVHRFEHRHLWDIPEKVDIDINDGYEEIELGNNDNDDADVEDCDDDGSGSSLYRHDEEPETIVVDNISLERIIPSTTDFIDDDIEEDEILSREEEDSVHSDRYSDLD</sequence>
<accession>A0AAD4ZMC5</accession>
<evidence type="ECO:0000256" key="1">
    <source>
        <dbReference type="SAM" id="MobiDB-lite"/>
    </source>
</evidence>
<feature type="compositionally biased region" description="Acidic residues" evidence="1">
    <location>
        <begin position="426"/>
        <end position="435"/>
    </location>
</feature>
<dbReference type="PANTHER" id="PTHR48258:SF6">
    <property type="entry name" value="LEUCINE-RICH REPEAT DOMAIN, L DOMAIN-CONTAINING PROTEIN"/>
    <property type="match status" value="1"/>
</dbReference>
<evidence type="ECO:0000313" key="4">
    <source>
        <dbReference type="EMBL" id="KAI5350696.1"/>
    </source>
</evidence>
<feature type="region of interest" description="Disordered" evidence="1">
    <location>
        <begin position="377"/>
        <end position="404"/>
    </location>
</feature>
<dbReference type="EMBL" id="JAJFAZ020000001">
    <property type="protein sequence ID" value="KAI5350696.1"/>
    <property type="molecule type" value="Genomic_DNA"/>
</dbReference>